<name>S0ATJ1_FERAC</name>
<keyword evidence="3" id="KW-1185">Reference proteome</keyword>
<evidence type="ECO:0008006" key="4">
    <source>
        <dbReference type="Google" id="ProtNLM"/>
    </source>
</evidence>
<dbReference type="SUPFAM" id="SSF50182">
    <property type="entry name" value="Sm-like ribonucleoproteins"/>
    <property type="match status" value="1"/>
</dbReference>
<proteinExistence type="predicted"/>
<evidence type="ECO:0000313" key="3">
    <source>
        <dbReference type="Proteomes" id="UP000014660"/>
    </source>
</evidence>
<reference evidence="2 3" key="1">
    <citation type="journal article" date="2007" name="Proc. Natl. Acad. Sci. U.S.A.">
        <title>Genome dynamics in a natural archaeal population.</title>
        <authorList>
            <person name="Allen E.E."/>
            <person name="Tyson G.W."/>
            <person name="Whitaker R.J."/>
            <person name="Detter J.C."/>
            <person name="Richardson P.M."/>
            <person name="Banfield J.F."/>
        </authorList>
    </citation>
    <scope>NUCLEOTIDE SEQUENCE [LARGE SCALE GENOMIC DNA]</scope>
    <source>
        <strain evidence="3">fer1</strain>
    </source>
</reference>
<dbReference type="InterPro" id="IPR010920">
    <property type="entry name" value="LSM_dom_sf"/>
</dbReference>
<evidence type="ECO:0000256" key="1">
    <source>
        <dbReference type="SAM" id="MobiDB-lite"/>
    </source>
</evidence>
<feature type="compositionally biased region" description="Polar residues" evidence="1">
    <location>
        <begin position="41"/>
        <end position="51"/>
    </location>
</feature>
<dbReference type="HOGENOM" id="CLU_1976612_0_0_2"/>
<dbReference type="AlphaFoldDB" id="S0ATJ1"/>
<dbReference type="Proteomes" id="UP000014660">
    <property type="component" value="Chromosome"/>
</dbReference>
<accession>S0ATJ1</accession>
<gene>
    <name evidence="2" type="ORF">FACI_IFERC00001G1424</name>
</gene>
<dbReference type="GeneID" id="16025604"/>
<feature type="region of interest" description="Disordered" evidence="1">
    <location>
        <begin position="26"/>
        <end position="60"/>
    </location>
</feature>
<protein>
    <recommendedName>
        <fullName evidence="4">LSM domain-containing protein</fullName>
    </recommendedName>
</protein>
<sequence length="137" mass="15262">MNDKREAVKVLQPDGTIKILFRTTHESVGMKQEPQKDTIQEKPQNTDSHAQNIKKHEKGSSIDAGRFFNPWNPGFADIFGKNLIGKTMNITLLNGEILSGVLRGFGQYDILLESGGKNVILMKSGIVKIEVQNEPEN</sequence>
<dbReference type="Gene3D" id="2.30.30.100">
    <property type="match status" value="1"/>
</dbReference>
<organism evidence="2 3">
    <name type="scientific">Ferroplasma acidarmanus Fer1</name>
    <dbReference type="NCBI Taxonomy" id="333146"/>
    <lineage>
        <taxon>Archaea</taxon>
        <taxon>Methanobacteriati</taxon>
        <taxon>Thermoplasmatota</taxon>
        <taxon>Thermoplasmata</taxon>
        <taxon>Thermoplasmatales</taxon>
        <taxon>Ferroplasmaceae</taxon>
        <taxon>Ferroplasma</taxon>
    </lineage>
</organism>
<dbReference type="EMBL" id="CP004145">
    <property type="protein sequence ID" value="AGO61404.1"/>
    <property type="molecule type" value="Genomic_DNA"/>
</dbReference>
<evidence type="ECO:0000313" key="2">
    <source>
        <dbReference type="EMBL" id="AGO61404.1"/>
    </source>
</evidence>
<dbReference type="KEGG" id="fac:FACI_IFERC01G1424"/>
<dbReference type="RefSeq" id="WP_009887459.1">
    <property type="nucleotide sequence ID" value="NC_021592.1"/>
</dbReference>